<name>A0ABZ2XFI2_9RHOO</name>
<evidence type="ECO:0000313" key="2">
    <source>
        <dbReference type="EMBL" id="WZJ23201.1"/>
    </source>
</evidence>
<accession>A0ABZ2XFI2</accession>
<gene>
    <name evidence="1" type="ORF">AADV58_09960</name>
    <name evidence="2" type="ORF">AADV58_17480</name>
</gene>
<dbReference type="RefSeq" id="WP_211164008.1">
    <property type="nucleotide sequence ID" value="NZ_CP151406.1"/>
</dbReference>
<keyword evidence="2" id="KW-0614">Plasmid</keyword>
<proteinExistence type="predicted"/>
<evidence type="ECO:0000313" key="1">
    <source>
        <dbReference type="EMBL" id="WZJ20279.1"/>
    </source>
</evidence>
<dbReference type="Proteomes" id="UP001479520">
    <property type="component" value="Plasmid unnamed1"/>
</dbReference>
<protein>
    <submittedName>
        <fullName evidence="1">Uncharacterized protein</fullName>
    </submittedName>
</protein>
<dbReference type="EMBL" id="CP151406">
    <property type="protein sequence ID" value="WZJ20279.1"/>
    <property type="molecule type" value="Genomic_DNA"/>
</dbReference>
<organism evidence="1 3">
    <name type="scientific">Azonexus hydrophilus</name>
    <dbReference type="NCBI Taxonomy" id="418702"/>
    <lineage>
        <taxon>Bacteria</taxon>
        <taxon>Pseudomonadati</taxon>
        <taxon>Pseudomonadota</taxon>
        <taxon>Betaproteobacteria</taxon>
        <taxon>Rhodocyclales</taxon>
        <taxon>Azonexaceae</taxon>
        <taxon>Azonexus</taxon>
    </lineage>
</organism>
<dbReference type="Proteomes" id="UP001479520">
    <property type="component" value="Chromosome"/>
</dbReference>
<evidence type="ECO:0000313" key="3">
    <source>
        <dbReference type="Proteomes" id="UP001479520"/>
    </source>
</evidence>
<sequence>MTERTKRPKSKVTWSDVKSKLADFDRAGLQQLVANLYVFHKDNQTFLHARFGLGENPLEAYKQRIQAALAPDISRKRNANISVAAAKKAISEYNKAVGDPLGILELRLFWCETAVKFSMDYGYGDVGYLDALALQYSEACIVLSALDEPLLEDTIERLTNIRDDAQMGYGIWDYMADTLGKALLKLPMTTVEAEIPQTGSS</sequence>
<geneLocation type="plasmid" evidence="2 3">
    <name>unnamed1</name>
</geneLocation>
<reference evidence="1 3" key="1">
    <citation type="submission" date="2024-04" db="EMBL/GenBank/DDBJ databases">
        <title>Dissimilatory iodate-reducing microorganisms contribute to the enrichment of iodine in groundwater.</title>
        <authorList>
            <person name="Jiang Z."/>
        </authorList>
    </citation>
    <scope>NUCLEOTIDE SEQUENCE [LARGE SCALE GENOMIC DNA]</scope>
    <source>
        <strain evidence="1 3">NCP973</strain>
        <plasmid evidence="2 3">unnamed1</plasmid>
    </source>
</reference>
<dbReference type="EMBL" id="CP151407">
    <property type="protein sequence ID" value="WZJ23201.1"/>
    <property type="molecule type" value="Genomic_DNA"/>
</dbReference>
<keyword evidence="3" id="KW-1185">Reference proteome</keyword>